<dbReference type="InterPro" id="IPR005532">
    <property type="entry name" value="SUMF_dom"/>
</dbReference>
<dbReference type="Pfam" id="PF20703">
    <property type="entry name" value="nSTAND1"/>
    <property type="match status" value="1"/>
</dbReference>
<dbReference type="InterPro" id="IPR025139">
    <property type="entry name" value="DUF4062"/>
</dbReference>
<dbReference type="InterPro" id="IPR027417">
    <property type="entry name" value="P-loop_NTPase"/>
</dbReference>
<feature type="domain" description="Novel STAND NTPase 1" evidence="4">
    <location>
        <begin position="168"/>
        <end position="585"/>
    </location>
</feature>
<dbReference type="Pfam" id="PF03781">
    <property type="entry name" value="FGE-sulfatase"/>
    <property type="match status" value="1"/>
</dbReference>
<reference evidence="5" key="2">
    <citation type="journal article" date="2011" name="J. Bacteriol.">
        <title>Long-chain N-acyl amino acid synthases are linked to the putative PEP-CTERM/exosortase protein-sorting system in Gram-negative bacteria.</title>
        <authorList>
            <person name="Craig J.W."/>
            <person name="Cherry M.A."/>
            <person name="Brady S.F."/>
        </authorList>
    </citation>
    <scope>NUCLEOTIDE SEQUENCE</scope>
</reference>
<feature type="domain" description="Sulfatase-modifying factor enzyme-like" evidence="2">
    <location>
        <begin position="691"/>
        <end position="927"/>
    </location>
</feature>
<accession>G4WV84</accession>
<dbReference type="EMBL" id="JF429406">
    <property type="protein sequence ID" value="AEQ20336.1"/>
    <property type="molecule type" value="Genomic_DNA"/>
</dbReference>
<sequence>MRVYLSSTLIDLLPERQAVKDALGGECTVVESYTADERSVRASCTADVAGCDLYIGIIGMRYGVPPPGQTCSITELEYREARARKMPTWIFVKDEGHVIATFHDAVSKENPRERIETFRSSLTSAADEVARAVLFKTPEDLKAQVLKALLRHAQCAGEPKRLPIIGDPYPGLRAFRTNEADRFFGREDEVEALMDRLLARGQRFVALIGASGSGKSSLVYAGLIPKLKAMSASAQWVALSMIPRQLGDDPFLPLADALRRQFPDAGWHAGELAQRLRNRPADLAALAGQALAKAGAGAQLLLFVDQFEELFANKVDAGARAAFFALLAAAAACPLLRVVISMRADFYALWPQDEASVKLLHDGHFPVAVPGQRALARMIEEPARAAGLHFKPPQLVQRLLDDTGTAPGALALAEFALAQLYERRSGTDLTEAAYGKIGGVAGAIEGLAEQAVALAHQALAPAGGVLDDEAFSRLFVAIASVEERGEGLAVVRRRAVAGELPAAALALAQQLVDKRLLVSSGGGGVGGGVDGAGGEGTPALFEVGHEAVFSHWQRFKDWHALYAEDLAARQQLERAAAEWHKAGRPAHLRWGWERQKPALEALRKLGHLPLPLPDPDYTDAGIAVWRALQATLPDTPLKAFLYPEPLALIDELAGEKTEHQRREQIGLRLNQLPDPRRGVGLGADGLPDIAWIDVPAGEVTLEIGPEPEPESDQKPQRGRKRKAAPQNRFAVQAFQLARYPVTWCQYGAFLDAEDGYANPQWWEGWPRTEAPGDVIWAFHNYPAVNVSWLVAVAYCRWLSARLGGDIRLPTECEWQWAAVADTGQVYPWPGDWDPARANSREAGIGRTVAVGLYPAGRSPFGLDDLPGNLWDWCLNDLANPDRMSKNIEASRVLRGGSWNNFTSVLRSSVRGNDHPGECFNCVGFRLCRVSPIEKPVAGARTSEPPKC</sequence>
<dbReference type="GO" id="GO:0120147">
    <property type="term" value="F:formylglycine-generating oxidase activity"/>
    <property type="evidence" value="ECO:0007669"/>
    <property type="project" value="TreeGrafter"/>
</dbReference>
<reference evidence="5" key="1">
    <citation type="journal article" date="2010" name="Appl. Environ. Microbiol.">
        <title>Expanding small-molecule functional metagenomics through parallel screening of broad-host-range cosmid environmental DNA libraries in diverse proteobacteria.</title>
        <authorList>
            <person name="Craig J.W."/>
            <person name="Chang F.Y."/>
            <person name="Kim J.H."/>
            <person name="Obiajulu S.C."/>
            <person name="Brady S.F."/>
        </authorList>
    </citation>
    <scope>NUCLEOTIDE SEQUENCE</scope>
</reference>
<evidence type="ECO:0000259" key="3">
    <source>
        <dbReference type="Pfam" id="PF13271"/>
    </source>
</evidence>
<dbReference type="Pfam" id="PF13271">
    <property type="entry name" value="DUF4062"/>
    <property type="match status" value="1"/>
</dbReference>
<dbReference type="InterPro" id="IPR016187">
    <property type="entry name" value="CTDL_fold"/>
</dbReference>
<dbReference type="PANTHER" id="PTHR23150">
    <property type="entry name" value="SULFATASE MODIFYING FACTOR 1, 2"/>
    <property type="match status" value="1"/>
</dbReference>
<name>G4WV84_9BACT</name>
<dbReference type="Gene3D" id="3.90.1580.10">
    <property type="entry name" value="paralog of FGE (formylglycine-generating enzyme)"/>
    <property type="match status" value="1"/>
</dbReference>
<dbReference type="PANTHER" id="PTHR23150:SF19">
    <property type="entry name" value="FORMYLGLYCINE-GENERATING ENZYME"/>
    <property type="match status" value="1"/>
</dbReference>
<dbReference type="Gene3D" id="3.40.50.300">
    <property type="entry name" value="P-loop containing nucleotide triphosphate hydrolases"/>
    <property type="match status" value="1"/>
</dbReference>
<dbReference type="InterPro" id="IPR051043">
    <property type="entry name" value="Sulfatase_Mod_Factor_Kinase"/>
</dbReference>
<dbReference type="InterPro" id="IPR042095">
    <property type="entry name" value="SUMF_sf"/>
</dbReference>
<evidence type="ECO:0000259" key="2">
    <source>
        <dbReference type="Pfam" id="PF03781"/>
    </source>
</evidence>
<feature type="domain" description="DUF4062" evidence="3">
    <location>
        <begin position="2"/>
        <end position="81"/>
    </location>
</feature>
<organism evidence="5">
    <name type="scientific">uncultured bacterium EC5</name>
    <dbReference type="NCBI Taxonomy" id="672206"/>
    <lineage>
        <taxon>Bacteria</taxon>
        <taxon>environmental samples</taxon>
    </lineage>
</organism>
<protein>
    <submittedName>
        <fullName evidence="5">Formylglycine-generating sulfatase-like enzyme</fullName>
    </submittedName>
</protein>
<feature type="region of interest" description="Disordered" evidence="1">
    <location>
        <begin position="700"/>
        <end position="725"/>
    </location>
</feature>
<dbReference type="InterPro" id="IPR049052">
    <property type="entry name" value="nSTAND1"/>
</dbReference>
<dbReference type="SUPFAM" id="SSF52540">
    <property type="entry name" value="P-loop containing nucleoside triphosphate hydrolases"/>
    <property type="match status" value="1"/>
</dbReference>
<evidence type="ECO:0000313" key="5">
    <source>
        <dbReference type="EMBL" id="AEQ20336.1"/>
    </source>
</evidence>
<evidence type="ECO:0000259" key="4">
    <source>
        <dbReference type="Pfam" id="PF20703"/>
    </source>
</evidence>
<evidence type="ECO:0000256" key="1">
    <source>
        <dbReference type="SAM" id="MobiDB-lite"/>
    </source>
</evidence>
<dbReference type="AlphaFoldDB" id="G4WV84"/>
<dbReference type="SUPFAM" id="SSF56436">
    <property type="entry name" value="C-type lectin-like"/>
    <property type="match status" value="1"/>
</dbReference>
<proteinExistence type="predicted"/>